<accession>A0A016UHH3</accession>
<gene>
    <name evidence="2" type="primary">Acey_s0040.g296</name>
    <name evidence="2" type="ORF">Y032_0040g296</name>
</gene>
<sequence length="69" mass="7717">MKAIVGLLLVSFSATTQGRTASFLHCDSNFFCSKNPRQAWKLPSEHLEGSVSPDVRFQVISRTWTSSTR</sequence>
<evidence type="ECO:0000256" key="1">
    <source>
        <dbReference type="SAM" id="SignalP"/>
    </source>
</evidence>
<evidence type="ECO:0000313" key="3">
    <source>
        <dbReference type="Proteomes" id="UP000024635"/>
    </source>
</evidence>
<proteinExistence type="predicted"/>
<protein>
    <recommendedName>
        <fullName evidence="4">Secreted protein</fullName>
    </recommendedName>
</protein>
<dbReference type="Proteomes" id="UP000024635">
    <property type="component" value="Unassembled WGS sequence"/>
</dbReference>
<dbReference type="AlphaFoldDB" id="A0A016UHH3"/>
<feature type="chain" id="PRO_5001492378" description="Secreted protein" evidence="1">
    <location>
        <begin position="19"/>
        <end position="69"/>
    </location>
</feature>
<comment type="caution">
    <text evidence="2">The sequence shown here is derived from an EMBL/GenBank/DDBJ whole genome shotgun (WGS) entry which is preliminary data.</text>
</comment>
<organism evidence="2 3">
    <name type="scientific">Ancylostoma ceylanicum</name>
    <dbReference type="NCBI Taxonomy" id="53326"/>
    <lineage>
        <taxon>Eukaryota</taxon>
        <taxon>Metazoa</taxon>
        <taxon>Ecdysozoa</taxon>
        <taxon>Nematoda</taxon>
        <taxon>Chromadorea</taxon>
        <taxon>Rhabditida</taxon>
        <taxon>Rhabditina</taxon>
        <taxon>Rhabditomorpha</taxon>
        <taxon>Strongyloidea</taxon>
        <taxon>Ancylostomatidae</taxon>
        <taxon>Ancylostomatinae</taxon>
        <taxon>Ancylostoma</taxon>
    </lineage>
</organism>
<name>A0A016UHH3_9BILA</name>
<keyword evidence="3" id="KW-1185">Reference proteome</keyword>
<dbReference type="EMBL" id="JARK01001376">
    <property type="protein sequence ID" value="EYC14595.1"/>
    <property type="molecule type" value="Genomic_DNA"/>
</dbReference>
<reference evidence="3" key="1">
    <citation type="journal article" date="2015" name="Nat. Genet.">
        <title>The genome and transcriptome of the zoonotic hookworm Ancylostoma ceylanicum identify infection-specific gene families.</title>
        <authorList>
            <person name="Schwarz E.M."/>
            <person name="Hu Y."/>
            <person name="Antoshechkin I."/>
            <person name="Miller M.M."/>
            <person name="Sternberg P.W."/>
            <person name="Aroian R.V."/>
        </authorList>
    </citation>
    <scope>NUCLEOTIDE SEQUENCE</scope>
    <source>
        <strain evidence="3">HY135</strain>
    </source>
</reference>
<evidence type="ECO:0008006" key="4">
    <source>
        <dbReference type="Google" id="ProtNLM"/>
    </source>
</evidence>
<keyword evidence="1" id="KW-0732">Signal</keyword>
<evidence type="ECO:0000313" key="2">
    <source>
        <dbReference type="EMBL" id="EYC14595.1"/>
    </source>
</evidence>
<feature type="signal peptide" evidence="1">
    <location>
        <begin position="1"/>
        <end position="18"/>
    </location>
</feature>